<keyword evidence="7" id="KW-0539">Nucleus</keyword>
<dbReference type="SMART" id="SM00651">
    <property type="entry name" value="Sm"/>
    <property type="match status" value="1"/>
</dbReference>
<keyword evidence="11" id="KW-1185">Reference proteome</keyword>
<evidence type="ECO:0000256" key="1">
    <source>
        <dbReference type="ARBA" id="ARBA00004123"/>
    </source>
</evidence>
<dbReference type="EMBL" id="KI965463">
    <property type="protein sequence ID" value="EUD68324.1"/>
    <property type="molecule type" value="Genomic_DNA"/>
</dbReference>
<dbReference type="GO" id="GO:0003723">
    <property type="term" value="F:RNA binding"/>
    <property type="evidence" value="ECO:0007669"/>
    <property type="project" value="UniProtKB-KW"/>
</dbReference>
<proteinExistence type="inferred from homology"/>
<organism evidence="10 11">
    <name type="scientific">Plasmodium inui San Antonio 1</name>
    <dbReference type="NCBI Taxonomy" id="1237626"/>
    <lineage>
        <taxon>Eukaryota</taxon>
        <taxon>Sar</taxon>
        <taxon>Alveolata</taxon>
        <taxon>Apicomplexa</taxon>
        <taxon>Aconoidasida</taxon>
        <taxon>Haemosporida</taxon>
        <taxon>Plasmodiidae</taxon>
        <taxon>Plasmodium</taxon>
        <taxon>Plasmodium (Plasmodium)</taxon>
    </lineage>
</organism>
<evidence type="ECO:0000313" key="11">
    <source>
        <dbReference type="Proteomes" id="UP000030640"/>
    </source>
</evidence>
<dbReference type="PANTHER" id="PTHR13829">
    <property type="entry name" value="SNRNP CORE PROTEIN FAMILY MEMBER"/>
    <property type="match status" value="1"/>
</dbReference>
<dbReference type="SUPFAM" id="SSF50182">
    <property type="entry name" value="Sm-like ribonucleoproteins"/>
    <property type="match status" value="1"/>
</dbReference>
<dbReference type="GO" id="GO:1990726">
    <property type="term" value="C:Lsm1-7-Pat1 complex"/>
    <property type="evidence" value="ECO:0007669"/>
    <property type="project" value="TreeGrafter"/>
</dbReference>
<dbReference type="GO" id="GO:0000398">
    <property type="term" value="P:mRNA splicing, via spliceosome"/>
    <property type="evidence" value="ECO:0007669"/>
    <property type="project" value="TreeGrafter"/>
</dbReference>
<gene>
    <name evidence="10" type="ORF">C922_01344</name>
</gene>
<evidence type="ECO:0000256" key="3">
    <source>
        <dbReference type="ARBA" id="ARBA00022664"/>
    </source>
</evidence>
<dbReference type="RefSeq" id="XP_008815172.1">
    <property type="nucleotide sequence ID" value="XM_008816950.1"/>
</dbReference>
<reference evidence="10 11" key="1">
    <citation type="submission" date="2013-02" db="EMBL/GenBank/DDBJ databases">
        <title>The Genome Sequence of Plasmodium inui San Antonio 1.</title>
        <authorList>
            <consortium name="The Broad Institute Genome Sequencing Platform"/>
            <consortium name="The Broad Institute Genome Sequencing Center for Infectious Disease"/>
            <person name="Neafsey D."/>
            <person name="Cheeseman I."/>
            <person name="Volkman S."/>
            <person name="Adams J."/>
            <person name="Walker B."/>
            <person name="Young S.K."/>
            <person name="Zeng Q."/>
            <person name="Gargeya S."/>
            <person name="Fitzgerald M."/>
            <person name="Haas B."/>
            <person name="Abouelleil A."/>
            <person name="Alvarado L."/>
            <person name="Arachchi H.M."/>
            <person name="Berlin A.M."/>
            <person name="Chapman S.B."/>
            <person name="Dewar J."/>
            <person name="Goldberg J."/>
            <person name="Griggs A."/>
            <person name="Gujja S."/>
            <person name="Hansen M."/>
            <person name="Howarth C."/>
            <person name="Imamovic A."/>
            <person name="Larimer J."/>
            <person name="McCowan C."/>
            <person name="Murphy C."/>
            <person name="Neiman D."/>
            <person name="Pearson M."/>
            <person name="Priest M."/>
            <person name="Roberts A."/>
            <person name="Saif S."/>
            <person name="Shea T."/>
            <person name="Sisk P."/>
            <person name="Sykes S."/>
            <person name="Wortman J."/>
            <person name="Nusbaum C."/>
            <person name="Birren B."/>
        </authorList>
    </citation>
    <scope>NUCLEOTIDE SEQUENCE [LARGE SCALE GENOMIC DNA]</scope>
    <source>
        <strain evidence="10 11">San Antonio 1</strain>
    </source>
</reference>
<dbReference type="InterPro" id="IPR010920">
    <property type="entry name" value="LSM_dom_sf"/>
</dbReference>
<dbReference type="CDD" id="cd01725">
    <property type="entry name" value="LSm2"/>
    <property type="match status" value="1"/>
</dbReference>
<evidence type="ECO:0000256" key="7">
    <source>
        <dbReference type="ARBA" id="ARBA00023242"/>
    </source>
</evidence>
<dbReference type="FunFam" id="2.30.30.100:FF:000053">
    <property type="entry name" value="U6 snRNA-associated Sm-like protein LSm2"/>
    <property type="match status" value="1"/>
</dbReference>
<dbReference type="VEuPathDB" id="PlasmoDB:C922_01344"/>
<evidence type="ECO:0000259" key="9">
    <source>
        <dbReference type="PROSITE" id="PS52002"/>
    </source>
</evidence>
<dbReference type="InterPro" id="IPR016654">
    <property type="entry name" value="U6_snRNA_Lsm2"/>
</dbReference>
<dbReference type="OrthoDB" id="10256176at2759"/>
<dbReference type="GO" id="GO:0071011">
    <property type="term" value="C:precatalytic spliceosome"/>
    <property type="evidence" value="ECO:0007669"/>
    <property type="project" value="TreeGrafter"/>
</dbReference>
<dbReference type="GO" id="GO:0000932">
    <property type="term" value="C:P-body"/>
    <property type="evidence" value="ECO:0007669"/>
    <property type="project" value="TreeGrafter"/>
</dbReference>
<comment type="subcellular location">
    <subcellularLocation>
        <location evidence="1">Nucleus</location>
    </subcellularLocation>
</comment>
<dbReference type="Pfam" id="PF01423">
    <property type="entry name" value="LSM"/>
    <property type="match status" value="1"/>
</dbReference>
<name>W7AH08_9APIC</name>
<sequence>MQRNHAKISTHAITTNFKRAIQPFKRHTLRQELFFTFFQQLADKNHHVTVELKNDLQISGVLHSVDQYLNIKLTNVTVNHPEKYPHLLSIKSCFVRGSVVRYVFLPSKEIDVEKLHHMCRKEAKMTSEKEKERK</sequence>
<dbReference type="AlphaFoldDB" id="W7AH08"/>
<evidence type="ECO:0000256" key="8">
    <source>
        <dbReference type="ARBA" id="ARBA00023274"/>
    </source>
</evidence>
<evidence type="ECO:0000256" key="5">
    <source>
        <dbReference type="ARBA" id="ARBA00022884"/>
    </source>
</evidence>
<dbReference type="GeneID" id="20036618"/>
<protein>
    <recommendedName>
        <fullName evidence="9">Sm domain-containing protein</fullName>
    </recommendedName>
</protein>
<keyword evidence="8" id="KW-0687">Ribonucleoprotein</keyword>
<dbReference type="InterPro" id="IPR001163">
    <property type="entry name" value="Sm_dom_euk/arc"/>
</dbReference>
<evidence type="ECO:0000256" key="6">
    <source>
        <dbReference type="ARBA" id="ARBA00023187"/>
    </source>
</evidence>
<dbReference type="PANTHER" id="PTHR13829:SF2">
    <property type="entry name" value="U6 SNRNA-ASSOCIATED SM-LIKE PROTEIN LSM2"/>
    <property type="match status" value="1"/>
</dbReference>
<evidence type="ECO:0000313" key="10">
    <source>
        <dbReference type="EMBL" id="EUD68324.1"/>
    </source>
</evidence>
<keyword evidence="5" id="KW-0694">RNA-binding</keyword>
<keyword evidence="4" id="KW-0747">Spliceosome</keyword>
<dbReference type="Proteomes" id="UP000030640">
    <property type="component" value="Unassembled WGS sequence"/>
</dbReference>
<dbReference type="InterPro" id="IPR047575">
    <property type="entry name" value="Sm"/>
</dbReference>
<accession>W7AH08</accession>
<evidence type="ECO:0000256" key="2">
    <source>
        <dbReference type="ARBA" id="ARBA00006850"/>
    </source>
</evidence>
<dbReference type="PROSITE" id="PS52002">
    <property type="entry name" value="SM"/>
    <property type="match status" value="1"/>
</dbReference>
<dbReference type="Gene3D" id="2.30.30.100">
    <property type="match status" value="1"/>
</dbReference>
<keyword evidence="6" id="KW-0508">mRNA splicing</keyword>
<comment type="similarity">
    <text evidence="2">Belongs to the snRNP Sm proteins family.</text>
</comment>
<keyword evidence="3" id="KW-0507">mRNA processing</keyword>
<feature type="domain" description="Sm" evidence="9">
    <location>
        <begin position="35"/>
        <end position="109"/>
    </location>
</feature>
<dbReference type="GO" id="GO:0005688">
    <property type="term" value="C:U6 snRNP"/>
    <property type="evidence" value="ECO:0007669"/>
    <property type="project" value="TreeGrafter"/>
</dbReference>
<dbReference type="GO" id="GO:0071013">
    <property type="term" value="C:catalytic step 2 spliceosome"/>
    <property type="evidence" value="ECO:0007669"/>
    <property type="project" value="TreeGrafter"/>
</dbReference>
<dbReference type="GO" id="GO:0046540">
    <property type="term" value="C:U4/U6 x U5 tri-snRNP complex"/>
    <property type="evidence" value="ECO:0007669"/>
    <property type="project" value="TreeGrafter"/>
</dbReference>
<evidence type="ECO:0000256" key="4">
    <source>
        <dbReference type="ARBA" id="ARBA00022728"/>
    </source>
</evidence>